<evidence type="ECO:0000256" key="1">
    <source>
        <dbReference type="SAM" id="MobiDB-lite"/>
    </source>
</evidence>
<sequence length="85" mass="9331">MADNKEANVRGGERLLFGDTVEKVVARRPNTTSEKFDLSDRPTNRSGASVKGKATHENRVRTTVTDFFNSILLASAINRRSSAPP</sequence>
<dbReference type="RefSeq" id="WP_216675324.1">
    <property type="nucleotide sequence ID" value="NZ_WOEZ01000314.1"/>
</dbReference>
<comment type="caution">
    <text evidence="2">The sequence shown here is derived from an EMBL/GenBank/DDBJ whole genome shotgun (WGS) entry which is preliminary data.</text>
</comment>
<reference evidence="2 3" key="1">
    <citation type="submission" date="2019-11" db="EMBL/GenBank/DDBJ databases">
        <title>Metabolism of dissolved organic matter in forest soils.</title>
        <authorList>
            <person name="Cyle K.T."/>
            <person name="Wilhelm R.C."/>
            <person name="Martinez C.E."/>
        </authorList>
    </citation>
    <scope>NUCLEOTIDE SEQUENCE [LARGE SCALE GENOMIC DNA]</scope>
    <source>
        <strain evidence="2 3">5N</strain>
    </source>
</reference>
<gene>
    <name evidence="2" type="ORF">GNZ13_49535</name>
</gene>
<keyword evidence="3" id="KW-1185">Reference proteome</keyword>
<accession>A0A972P3B3</accession>
<name>A0A972P3B3_9BURK</name>
<protein>
    <submittedName>
        <fullName evidence="2">Uncharacterized protein</fullName>
    </submittedName>
</protein>
<dbReference type="AlphaFoldDB" id="A0A972P3B3"/>
<feature type="region of interest" description="Disordered" evidence="1">
    <location>
        <begin position="28"/>
        <end position="56"/>
    </location>
</feature>
<evidence type="ECO:0000313" key="2">
    <source>
        <dbReference type="EMBL" id="NPT62345.1"/>
    </source>
</evidence>
<organism evidence="2 3">
    <name type="scientific">Paraburkholderia elongata</name>
    <dbReference type="NCBI Taxonomy" id="2675747"/>
    <lineage>
        <taxon>Bacteria</taxon>
        <taxon>Pseudomonadati</taxon>
        <taxon>Pseudomonadota</taxon>
        <taxon>Betaproteobacteria</taxon>
        <taxon>Burkholderiales</taxon>
        <taxon>Burkholderiaceae</taxon>
        <taxon>Paraburkholderia</taxon>
    </lineage>
</organism>
<proteinExistence type="predicted"/>
<feature type="compositionally biased region" description="Basic and acidic residues" evidence="1">
    <location>
        <begin position="34"/>
        <end position="43"/>
    </location>
</feature>
<dbReference type="EMBL" id="WOEZ01000314">
    <property type="protein sequence ID" value="NPT62345.1"/>
    <property type="molecule type" value="Genomic_DNA"/>
</dbReference>
<evidence type="ECO:0000313" key="3">
    <source>
        <dbReference type="Proteomes" id="UP000655523"/>
    </source>
</evidence>
<dbReference type="Proteomes" id="UP000655523">
    <property type="component" value="Unassembled WGS sequence"/>
</dbReference>